<dbReference type="PRINTS" id="PR00420">
    <property type="entry name" value="RNGMNOXGNASE"/>
</dbReference>
<dbReference type="InterPro" id="IPR002938">
    <property type="entry name" value="FAD-bd"/>
</dbReference>
<evidence type="ECO:0000256" key="2">
    <source>
        <dbReference type="ARBA" id="ARBA00022827"/>
    </source>
</evidence>
<dbReference type="GO" id="GO:0008688">
    <property type="term" value="F:3-(3-hydroxyphenyl)propionate hydroxylase activity"/>
    <property type="evidence" value="ECO:0007669"/>
    <property type="project" value="TreeGrafter"/>
</dbReference>
<feature type="non-terminal residue" evidence="5">
    <location>
        <position position="390"/>
    </location>
</feature>
<dbReference type="InterPro" id="IPR050631">
    <property type="entry name" value="PheA/TfdB_FAD_monoxygenase"/>
</dbReference>
<organism evidence="5 6">
    <name type="scientific">Talaromyces proteolyticus</name>
    <dbReference type="NCBI Taxonomy" id="1131652"/>
    <lineage>
        <taxon>Eukaryota</taxon>
        <taxon>Fungi</taxon>
        <taxon>Dikarya</taxon>
        <taxon>Ascomycota</taxon>
        <taxon>Pezizomycotina</taxon>
        <taxon>Eurotiomycetes</taxon>
        <taxon>Eurotiomycetidae</taxon>
        <taxon>Eurotiales</taxon>
        <taxon>Trichocomaceae</taxon>
        <taxon>Talaromyces</taxon>
        <taxon>Talaromyces sect. Bacilispori</taxon>
    </lineage>
</organism>
<dbReference type="EMBL" id="JAJTJA010000002">
    <property type="protein sequence ID" value="KAH8703175.1"/>
    <property type="molecule type" value="Genomic_DNA"/>
</dbReference>
<dbReference type="Gene3D" id="3.30.9.10">
    <property type="entry name" value="D-Amino Acid Oxidase, subunit A, domain 2"/>
    <property type="match status" value="1"/>
</dbReference>
<proteinExistence type="predicted"/>
<gene>
    <name evidence="5" type="ORF">BGW36DRAFT_261156</name>
</gene>
<dbReference type="AlphaFoldDB" id="A0AAD4Q4M6"/>
<accession>A0AAD4Q4M6</accession>
<name>A0AAD4Q4M6_9EURO</name>
<evidence type="ECO:0000256" key="1">
    <source>
        <dbReference type="ARBA" id="ARBA00022630"/>
    </source>
</evidence>
<evidence type="ECO:0000313" key="6">
    <source>
        <dbReference type="Proteomes" id="UP001201262"/>
    </source>
</evidence>
<reference evidence="5" key="1">
    <citation type="submission" date="2021-12" db="EMBL/GenBank/DDBJ databases">
        <title>Convergent genome expansion in fungi linked to evolution of root-endophyte symbiosis.</title>
        <authorList>
            <consortium name="DOE Joint Genome Institute"/>
            <person name="Ke Y.-H."/>
            <person name="Bonito G."/>
            <person name="Liao H.-L."/>
            <person name="Looney B."/>
            <person name="Rojas-Flechas A."/>
            <person name="Nash J."/>
            <person name="Hameed K."/>
            <person name="Schadt C."/>
            <person name="Martin F."/>
            <person name="Crous P.W."/>
            <person name="Miettinen O."/>
            <person name="Magnuson J.K."/>
            <person name="Labbe J."/>
            <person name="Jacobson D."/>
            <person name="Doktycz M.J."/>
            <person name="Veneault-Fourrey C."/>
            <person name="Kuo A."/>
            <person name="Mondo S."/>
            <person name="Calhoun S."/>
            <person name="Riley R."/>
            <person name="Ohm R."/>
            <person name="LaButti K."/>
            <person name="Andreopoulos B."/>
            <person name="Pangilinan J."/>
            <person name="Nolan M."/>
            <person name="Tritt A."/>
            <person name="Clum A."/>
            <person name="Lipzen A."/>
            <person name="Daum C."/>
            <person name="Barry K."/>
            <person name="Grigoriev I.V."/>
            <person name="Vilgalys R."/>
        </authorList>
    </citation>
    <scope>NUCLEOTIDE SEQUENCE</scope>
    <source>
        <strain evidence="5">PMI_201</strain>
    </source>
</reference>
<dbReference type="GO" id="GO:0019622">
    <property type="term" value="P:3-(3-hydroxy)phenylpropionate catabolic process"/>
    <property type="evidence" value="ECO:0007669"/>
    <property type="project" value="TreeGrafter"/>
</dbReference>
<dbReference type="Proteomes" id="UP001201262">
    <property type="component" value="Unassembled WGS sequence"/>
</dbReference>
<dbReference type="Pfam" id="PF01494">
    <property type="entry name" value="FAD_binding_3"/>
    <property type="match status" value="1"/>
</dbReference>
<keyword evidence="2" id="KW-0274">FAD</keyword>
<dbReference type="GeneID" id="70240358"/>
<feature type="domain" description="FAD-binding" evidence="4">
    <location>
        <begin position="1"/>
        <end position="361"/>
    </location>
</feature>
<feature type="non-terminal residue" evidence="5">
    <location>
        <position position="1"/>
    </location>
</feature>
<dbReference type="PANTHER" id="PTHR43476:SF3">
    <property type="entry name" value="FAD-BINDING MONOOXYGENASE"/>
    <property type="match status" value="1"/>
</dbReference>
<protein>
    <recommendedName>
        <fullName evidence="4">FAD-binding domain-containing protein</fullName>
    </recommendedName>
</protein>
<evidence type="ECO:0000259" key="4">
    <source>
        <dbReference type="Pfam" id="PF01494"/>
    </source>
</evidence>
<dbReference type="PANTHER" id="PTHR43476">
    <property type="entry name" value="3-(3-HYDROXY-PHENYL)PROPIONATE/3-HYDROXYCINNAMIC ACID HYDROXYLASE"/>
    <property type="match status" value="1"/>
</dbReference>
<dbReference type="RefSeq" id="XP_046076193.1">
    <property type="nucleotide sequence ID" value="XM_046210071.1"/>
</dbReference>
<evidence type="ECO:0000313" key="5">
    <source>
        <dbReference type="EMBL" id="KAH8703175.1"/>
    </source>
</evidence>
<dbReference type="GO" id="GO:0071949">
    <property type="term" value="F:FAD binding"/>
    <property type="evidence" value="ECO:0007669"/>
    <property type="project" value="InterPro"/>
</dbReference>
<dbReference type="Gene3D" id="3.50.50.60">
    <property type="entry name" value="FAD/NAD(P)-binding domain"/>
    <property type="match status" value="1"/>
</dbReference>
<evidence type="ECO:0000256" key="3">
    <source>
        <dbReference type="ARBA" id="ARBA00023002"/>
    </source>
</evidence>
<dbReference type="InterPro" id="IPR036188">
    <property type="entry name" value="FAD/NAD-bd_sf"/>
</dbReference>
<keyword evidence="6" id="KW-1185">Reference proteome</keyword>
<comment type="caution">
    <text evidence="5">The sequence shown here is derived from an EMBL/GenBank/DDBJ whole genome shotgun (WGS) entry which is preliminary data.</text>
</comment>
<sequence length="390" mass="43273">QVIVVGAGPCGCLLALRLIRLGIRVALFEQEEEIQPHFRALGYPGSTHAALQKAGIWEEANTKGFIKRGFSWRKVPQKAGLDKNGKDWGDLIVTWDPYINSPLKDGDIGYGMLALPQNRFREIILPKIVNSDLAEVYLGHTVVNICQDAKSAIVTAVNTAGSEIQVKGSFVVGADGGKSVVRKKLGLHLEGFTWPHIVVAVDIRVDLQPPADGPSSIYYVDPIDWAFFSTIERPDGRLPNLWRCTLAMSEEESRSEVFDVTLTRKLEKLIPGSRPLDYQLLRAQPYRLHQRNTPTMKSGRCLLIGDAAHLTNPWGGLGLTTGILDADSLADAFEYVINQGRGEEILQAWSNARLDVFKEIVSPTATRNLLRCHEVDPSNPFSDQLFRMIH</sequence>
<keyword evidence="3" id="KW-0560">Oxidoreductase</keyword>
<dbReference type="SUPFAM" id="SSF51905">
    <property type="entry name" value="FAD/NAD(P)-binding domain"/>
    <property type="match status" value="1"/>
</dbReference>
<keyword evidence="1" id="KW-0285">Flavoprotein</keyword>